<dbReference type="OrthoDB" id="437639at2759"/>
<evidence type="ECO:0000313" key="3">
    <source>
        <dbReference type="EMBL" id="KOO28135.1"/>
    </source>
</evidence>
<dbReference type="GO" id="GO:0016301">
    <property type="term" value="F:kinase activity"/>
    <property type="evidence" value="ECO:0007669"/>
    <property type="project" value="UniProtKB-KW"/>
</dbReference>
<dbReference type="EMBL" id="JWZX01002615">
    <property type="protein sequence ID" value="KOO28135.1"/>
    <property type="molecule type" value="Genomic_DNA"/>
</dbReference>
<reference evidence="4" key="1">
    <citation type="journal article" date="2015" name="PLoS Genet.">
        <title>Genome Sequence and Transcriptome Analyses of Chrysochromulina tobin: Metabolic Tools for Enhanced Algal Fitness in the Prominent Order Prymnesiales (Haptophyceae).</title>
        <authorList>
            <person name="Hovde B.T."/>
            <person name="Deodato C.R."/>
            <person name="Hunsperger H.M."/>
            <person name="Ryken S.A."/>
            <person name="Yost W."/>
            <person name="Jha R.K."/>
            <person name="Patterson J."/>
            <person name="Monnat R.J. Jr."/>
            <person name="Barlow S.B."/>
            <person name="Starkenburg S.R."/>
            <person name="Cattolico R.A."/>
        </authorList>
    </citation>
    <scope>NUCLEOTIDE SEQUENCE</scope>
    <source>
        <strain evidence="4">CCMP291</strain>
    </source>
</reference>
<evidence type="ECO:0000313" key="4">
    <source>
        <dbReference type="Proteomes" id="UP000037460"/>
    </source>
</evidence>
<feature type="region of interest" description="Disordered" evidence="1">
    <location>
        <begin position="112"/>
        <end position="133"/>
    </location>
</feature>
<keyword evidence="3" id="KW-0808">Transferase</keyword>
<feature type="compositionally biased region" description="Basic and acidic residues" evidence="1">
    <location>
        <begin position="266"/>
        <end position="289"/>
    </location>
</feature>
<evidence type="ECO:0000256" key="1">
    <source>
        <dbReference type="SAM" id="MobiDB-lite"/>
    </source>
</evidence>
<dbReference type="PANTHER" id="PTHR45740">
    <property type="entry name" value="POLY [ADP-RIBOSE] POLYMERASE"/>
    <property type="match status" value="1"/>
</dbReference>
<feature type="domain" description="PARP catalytic" evidence="2">
    <location>
        <begin position="426"/>
        <end position="595"/>
    </location>
</feature>
<dbReference type="Proteomes" id="UP000037460">
    <property type="component" value="Unassembled WGS sequence"/>
</dbReference>
<dbReference type="GO" id="GO:0003950">
    <property type="term" value="F:NAD+ poly-ADP-ribosyltransferase activity"/>
    <property type="evidence" value="ECO:0007669"/>
    <property type="project" value="InterPro"/>
</dbReference>
<dbReference type="PANTHER" id="PTHR45740:SF2">
    <property type="entry name" value="POLY [ADP-RIBOSE] POLYMERASE"/>
    <property type="match status" value="1"/>
</dbReference>
<dbReference type="AlphaFoldDB" id="A0A0M0JNS4"/>
<dbReference type="GO" id="GO:0005634">
    <property type="term" value="C:nucleus"/>
    <property type="evidence" value="ECO:0007669"/>
    <property type="project" value="TreeGrafter"/>
</dbReference>
<evidence type="ECO:0000259" key="2">
    <source>
        <dbReference type="Pfam" id="PF00644"/>
    </source>
</evidence>
<accession>A0A0M0JNS4</accession>
<dbReference type="Gene3D" id="3.40.50.720">
    <property type="entry name" value="NAD(P)-binding Rossmann-like Domain"/>
    <property type="match status" value="1"/>
</dbReference>
<dbReference type="GO" id="GO:1990404">
    <property type="term" value="F:NAD+-protein mono-ADP-ribosyltransferase activity"/>
    <property type="evidence" value="ECO:0007669"/>
    <property type="project" value="TreeGrafter"/>
</dbReference>
<dbReference type="InterPro" id="IPR012317">
    <property type="entry name" value="Poly(ADP-ribose)pol_cat_dom"/>
</dbReference>
<dbReference type="Gene3D" id="3.90.228.10">
    <property type="match status" value="1"/>
</dbReference>
<name>A0A0M0JNS4_9EUKA</name>
<organism evidence="3 4">
    <name type="scientific">Chrysochromulina tobinii</name>
    <dbReference type="NCBI Taxonomy" id="1460289"/>
    <lineage>
        <taxon>Eukaryota</taxon>
        <taxon>Haptista</taxon>
        <taxon>Haptophyta</taxon>
        <taxon>Prymnesiophyceae</taxon>
        <taxon>Prymnesiales</taxon>
        <taxon>Chrysochromulinaceae</taxon>
        <taxon>Chrysochromulina</taxon>
    </lineage>
</organism>
<protein>
    <submittedName>
        <fullName evidence="3">Kinase domain-containing protein</fullName>
    </submittedName>
</protein>
<comment type="caution">
    <text evidence="3">The sequence shown here is derived from an EMBL/GenBank/DDBJ whole genome shotgun (WGS) entry which is preliminary data.</text>
</comment>
<sequence>MCDILKQLGRSPGQVTLCSGTLTIPIGDIIGDIQTQEYRGSCLGLRFLHPVWFIDDVEVTNCEHTNRSTRSNLDKKLKALDFQPFLSQNVSNRRKLNPQEVALFVNKADRQRQRKVEQEQQSGLQQDGQLLDQPRYPIGSNVYVKRSDGEECIAIVTKYDAAKNFYTVELEQAGSGKLKQCREDAMRNGPSVRDADQLRREAELKAEAAERLRKQEAEERDKQIKEATARLEEKLAKAERDAEEFQKKTDLEKKEFLRRQNSLEGQRSKAEEKAKAEREKREEAEKKRAEEADGFLKRLNPLEERDKIRAPPDYWDKKMAEKAADGFAAIALNKTDPTFAALGRFLETDKVKLAKSGADRAGTSHDTLKLACAWRLENPSLWDTYMSGVQMVGKDMERIKAAGVTAGSVPVMTGSVASSLPGQLRANVNEAFLMHGTVPHVVLQIISKGMNERFAGAAAGTMFGQGSYLAEDAGKCDQYTMMDMQLNAGNASDLHKRLYSPSVPHPGKVFYILVCRVALGFHVRIQTNSRPFKSADTGQPVFPVNERELGPVPGISAPAILHHSLLADVLHIMRYRELLVFHSDYIYPEYLLGYQRFQSVGGSLKGPYDGVSH</sequence>
<feature type="region of interest" description="Disordered" evidence="1">
    <location>
        <begin position="256"/>
        <end position="289"/>
    </location>
</feature>
<dbReference type="Pfam" id="PF00644">
    <property type="entry name" value="PARP"/>
    <property type="match status" value="1"/>
</dbReference>
<gene>
    <name evidence="3" type="ORF">Ctob_011257</name>
</gene>
<proteinExistence type="predicted"/>
<feature type="compositionally biased region" description="Low complexity" evidence="1">
    <location>
        <begin position="119"/>
        <end position="133"/>
    </location>
</feature>
<keyword evidence="4" id="KW-1185">Reference proteome</keyword>
<dbReference type="InterPro" id="IPR051712">
    <property type="entry name" value="ARTD-AVP"/>
</dbReference>
<dbReference type="SUPFAM" id="SSF56399">
    <property type="entry name" value="ADP-ribosylation"/>
    <property type="match status" value="1"/>
</dbReference>
<keyword evidence="3" id="KW-0418">Kinase</keyword>